<evidence type="ECO:0000256" key="2">
    <source>
        <dbReference type="SAM" id="MobiDB-lite"/>
    </source>
</evidence>
<dbReference type="InterPro" id="IPR000533">
    <property type="entry name" value="Tropomyosin"/>
</dbReference>
<organism evidence="3 4">
    <name type="scientific">Ceratobasidium theobromae</name>
    <dbReference type="NCBI Taxonomy" id="1582974"/>
    <lineage>
        <taxon>Eukaryota</taxon>
        <taxon>Fungi</taxon>
        <taxon>Dikarya</taxon>
        <taxon>Basidiomycota</taxon>
        <taxon>Agaricomycotina</taxon>
        <taxon>Agaricomycetes</taxon>
        <taxon>Cantharellales</taxon>
        <taxon>Ceratobasidiaceae</taxon>
        <taxon>Ceratobasidium</taxon>
    </lineage>
</organism>
<evidence type="ECO:0000313" key="3">
    <source>
        <dbReference type="EMBL" id="KAB5594931.1"/>
    </source>
</evidence>
<gene>
    <name evidence="3" type="ORF">CTheo_1564</name>
</gene>
<proteinExistence type="predicted"/>
<evidence type="ECO:0008006" key="5">
    <source>
        <dbReference type="Google" id="ProtNLM"/>
    </source>
</evidence>
<name>A0A5N5QTN2_9AGAM</name>
<dbReference type="EMBL" id="SSOP01000014">
    <property type="protein sequence ID" value="KAB5594931.1"/>
    <property type="molecule type" value="Genomic_DNA"/>
</dbReference>
<evidence type="ECO:0000256" key="1">
    <source>
        <dbReference type="ARBA" id="ARBA00023054"/>
    </source>
</evidence>
<dbReference type="OrthoDB" id="128924at2759"/>
<dbReference type="AlphaFoldDB" id="A0A5N5QTN2"/>
<dbReference type="FunFam" id="1.20.5.340:FF:000001">
    <property type="entry name" value="Tropomyosin alpha-1 chain isoform 2"/>
    <property type="match status" value="1"/>
</dbReference>
<protein>
    <recommendedName>
        <fullName evidence="5">Tropomyosin</fullName>
    </recommendedName>
</protein>
<dbReference type="Pfam" id="PF00261">
    <property type="entry name" value="Tropomyosin"/>
    <property type="match status" value="2"/>
</dbReference>
<feature type="region of interest" description="Disordered" evidence="2">
    <location>
        <begin position="1"/>
        <end position="32"/>
    </location>
</feature>
<reference evidence="3 4" key="1">
    <citation type="journal article" date="2019" name="Fungal Biol. Biotechnol.">
        <title>Draft genome sequence of fastidious pathogen Ceratobasidium theobromae, which causes vascular-streak dieback in Theobroma cacao.</title>
        <authorList>
            <person name="Ali S.S."/>
            <person name="Asman A."/>
            <person name="Shao J."/>
            <person name="Firmansyah A.P."/>
            <person name="Susilo A.W."/>
            <person name="Rosmana A."/>
            <person name="McMahon P."/>
            <person name="Junaid M."/>
            <person name="Guest D."/>
            <person name="Kheng T.Y."/>
            <person name="Meinhardt L.W."/>
            <person name="Bailey B.A."/>
        </authorList>
    </citation>
    <scope>NUCLEOTIDE SEQUENCE [LARGE SCALE GENOMIC DNA]</scope>
    <source>
        <strain evidence="3 4">CT2</strain>
    </source>
</reference>
<dbReference type="SUPFAM" id="SSF57997">
    <property type="entry name" value="Tropomyosin"/>
    <property type="match status" value="1"/>
</dbReference>
<sequence length="178" mass="20676">MDRIKQRMETLRQEADAATERAEKAEAKLKTTEQELLNREQECQSLKHQLSVRDNELEDTESKLKEAKAAGMAGESNLASVNALQSKIQLLEEELDVAERNAKETMEKLRQVDVKAEHFERHLQKVEQERDSWEKKYEVCCSAHLTDRNRSLSQKEAMEKYKKSQKELDELAMGLENL</sequence>
<evidence type="ECO:0000313" key="4">
    <source>
        <dbReference type="Proteomes" id="UP000383932"/>
    </source>
</evidence>
<dbReference type="Proteomes" id="UP000383932">
    <property type="component" value="Unassembled WGS sequence"/>
</dbReference>
<accession>A0A5N5QTN2</accession>
<comment type="caution">
    <text evidence="3">The sequence shown here is derived from an EMBL/GenBank/DDBJ whole genome shotgun (WGS) entry which is preliminary data.</text>
</comment>
<dbReference type="Gene3D" id="1.20.5.340">
    <property type="match status" value="1"/>
</dbReference>
<keyword evidence="1" id="KW-0175">Coiled coil</keyword>
<keyword evidence="4" id="KW-1185">Reference proteome</keyword>